<feature type="chain" id="PRO_5022909789" description="Cytochrome C Planctomycete-type domain-containing protein" evidence="2">
    <location>
        <begin position="21"/>
        <end position="280"/>
    </location>
</feature>
<feature type="transmembrane region" description="Helical" evidence="1">
    <location>
        <begin position="218"/>
        <end position="237"/>
    </location>
</feature>
<dbReference type="PANTHER" id="PTHR35889">
    <property type="entry name" value="CYCLOINULO-OLIGOSACCHARIDE FRUCTANOTRANSFERASE-RELATED"/>
    <property type="match status" value="1"/>
</dbReference>
<dbReference type="KEGG" id="lrs:PX52LOC_07919"/>
<dbReference type="OrthoDB" id="9809746at2"/>
<feature type="transmembrane region" description="Helical" evidence="1">
    <location>
        <begin position="184"/>
        <end position="206"/>
    </location>
</feature>
<dbReference type="GO" id="GO:0009055">
    <property type="term" value="F:electron transfer activity"/>
    <property type="evidence" value="ECO:0007669"/>
    <property type="project" value="InterPro"/>
</dbReference>
<dbReference type="EMBL" id="CP042425">
    <property type="protein sequence ID" value="QEL20800.1"/>
    <property type="molecule type" value="Genomic_DNA"/>
</dbReference>
<dbReference type="RefSeq" id="WP_149115056.1">
    <property type="nucleotide sequence ID" value="NZ_CP042425.1"/>
</dbReference>
<keyword evidence="5" id="KW-1185">Reference proteome</keyword>
<feature type="transmembrane region" description="Helical" evidence="1">
    <location>
        <begin position="148"/>
        <end position="172"/>
    </location>
</feature>
<evidence type="ECO:0000256" key="1">
    <source>
        <dbReference type="SAM" id="Phobius"/>
    </source>
</evidence>
<gene>
    <name evidence="4" type="ORF">PX52LOC_07919</name>
</gene>
<keyword evidence="1" id="KW-0812">Transmembrane</keyword>
<dbReference type="InterPro" id="IPR011429">
    <property type="entry name" value="Cyt_c_Planctomycete-type"/>
</dbReference>
<protein>
    <recommendedName>
        <fullName evidence="3">Cytochrome C Planctomycete-type domain-containing protein</fullName>
    </recommendedName>
</protein>
<evidence type="ECO:0000256" key="2">
    <source>
        <dbReference type="SAM" id="SignalP"/>
    </source>
</evidence>
<evidence type="ECO:0000313" key="4">
    <source>
        <dbReference type="EMBL" id="QEL20800.1"/>
    </source>
</evidence>
<feature type="signal peptide" evidence="2">
    <location>
        <begin position="1"/>
        <end position="20"/>
    </location>
</feature>
<dbReference type="InterPro" id="IPR036909">
    <property type="entry name" value="Cyt_c-like_dom_sf"/>
</dbReference>
<keyword evidence="1" id="KW-1133">Transmembrane helix</keyword>
<organism evidence="4 5">
    <name type="scientific">Limnoglobus roseus</name>
    <dbReference type="NCBI Taxonomy" id="2598579"/>
    <lineage>
        <taxon>Bacteria</taxon>
        <taxon>Pseudomonadati</taxon>
        <taxon>Planctomycetota</taxon>
        <taxon>Planctomycetia</taxon>
        <taxon>Gemmatales</taxon>
        <taxon>Gemmataceae</taxon>
        <taxon>Limnoglobus</taxon>
    </lineage>
</organism>
<name>A0A5C1AP72_9BACT</name>
<reference evidence="5" key="1">
    <citation type="submission" date="2019-08" db="EMBL/GenBank/DDBJ databases">
        <title>Limnoglobus roseus gen. nov., sp. nov., a novel freshwater planctomycete with a giant genome from the family Gemmataceae.</title>
        <authorList>
            <person name="Kulichevskaya I.S."/>
            <person name="Naumoff D.G."/>
            <person name="Miroshnikov K."/>
            <person name="Ivanova A."/>
            <person name="Philippov D.A."/>
            <person name="Hakobyan A."/>
            <person name="Rijpstra I.C."/>
            <person name="Sinninghe Damste J.S."/>
            <person name="Liesack W."/>
            <person name="Dedysh S.N."/>
        </authorList>
    </citation>
    <scope>NUCLEOTIDE SEQUENCE [LARGE SCALE GENOMIC DNA]</scope>
    <source>
        <strain evidence="5">PX52</strain>
    </source>
</reference>
<dbReference type="PANTHER" id="PTHR35889:SF3">
    <property type="entry name" value="F-BOX DOMAIN-CONTAINING PROTEIN"/>
    <property type="match status" value="1"/>
</dbReference>
<dbReference type="Pfam" id="PF07635">
    <property type="entry name" value="PSCyt1"/>
    <property type="match status" value="1"/>
</dbReference>
<proteinExistence type="predicted"/>
<accession>A0A5C1AP72</accession>
<dbReference type="AlphaFoldDB" id="A0A5C1AP72"/>
<sequence>MNRFTVPFLMILFVAPLASAAEGAGHDVRQIFAQKCAACHGPDLPRPKGRFGYVLDLPRVAANPEMVIPFRPDESELWTLINRDEMPPSDSPHGPLTAAQKEVIRTWIATGASDNPADSADAPTAQEEITESTPLKAADRFVRWVGKFHLMLVHFPIALILAAWFCEALATWHRRSTPSETVRFCLRLGAVAAVPAAGLGWLFAAAGNGVGSPQLLFAHRWLGTITAAIVVLTAVWAERDAHAGDRSPGLRLLLTVGAILTALTAHLGGLLARGLDFLDY</sequence>
<evidence type="ECO:0000313" key="5">
    <source>
        <dbReference type="Proteomes" id="UP000324974"/>
    </source>
</evidence>
<evidence type="ECO:0000259" key="3">
    <source>
        <dbReference type="Pfam" id="PF07635"/>
    </source>
</evidence>
<feature type="transmembrane region" description="Helical" evidence="1">
    <location>
        <begin position="249"/>
        <end position="272"/>
    </location>
</feature>
<dbReference type="SUPFAM" id="SSF46626">
    <property type="entry name" value="Cytochrome c"/>
    <property type="match status" value="1"/>
</dbReference>
<dbReference type="GO" id="GO:0020037">
    <property type="term" value="F:heme binding"/>
    <property type="evidence" value="ECO:0007669"/>
    <property type="project" value="InterPro"/>
</dbReference>
<keyword evidence="2" id="KW-0732">Signal</keyword>
<keyword evidence="1" id="KW-0472">Membrane</keyword>
<dbReference type="Proteomes" id="UP000324974">
    <property type="component" value="Chromosome"/>
</dbReference>
<feature type="domain" description="Cytochrome C Planctomycete-type" evidence="3">
    <location>
        <begin position="36"/>
        <end position="90"/>
    </location>
</feature>